<feature type="compositionally biased region" description="Basic and acidic residues" evidence="1">
    <location>
        <begin position="93"/>
        <end position="109"/>
    </location>
</feature>
<gene>
    <name evidence="2" type="ORF">HAX54_012787</name>
</gene>
<dbReference type="EMBL" id="JACEIK010001751">
    <property type="protein sequence ID" value="MCD7471967.1"/>
    <property type="molecule type" value="Genomic_DNA"/>
</dbReference>
<reference evidence="2 3" key="1">
    <citation type="journal article" date="2021" name="BMC Genomics">
        <title>Datura genome reveals duplications of psychoactive alkaloid biosynthetic genes and high mutation rate following tissue culture.</title>
        <authorList>
            <person name="Rajewski A."/>
            <person name="Carter-House D."/>
            <person name="Stajich J."/>
            <person name="Litt A."/>
        </authorList>
    </citation>
    <scope>NUCLEOTIDE SEQUENCE [LARGE SCALE GENOMIC DNA]</scope>
    <source>
        <strain evidence="2">AR-01</strain>
    </source>
</reference>
<feature type="region of interest" description="Disordered" evidence="1">
    <location>
        <begin position="74"/>
        <end position="123"/>
    </location>
</feature>
<accession>A0ABS8TKB5</accession>
<keyword evidence="3" id="KW-1185">Reference proteome</keyword>
<sequence length="177" mass="20141">MTNEKERDKMENYCQGYQENISSEDIIVHGEREEAENDNQWERATAENDYPTEREAYEAVRTYHILSWEVQQHQKSEIEEVTSADAAAQQSSDAEKGDITNVSDLEKVESTYPDQVGQMSYHGQSKVQAQQCSVIVKREGGEEYIKRQRRGGAVKLGLPTDQISRVLGRIEVEAAVK</sequence>
<feature type="compositionally biased region" description="Low complexity" evidence="1">
    <location>
        <begin position="83"/>
        <end position="92"/>
    </location>
</feature>
<organism evidence="2 3">
    <name type="scientific">Datura stramonium</name>
    <name type="common">Jimsonweed</name>
    <name type="synonym">Common thornapple</name>
    <dbReference type="NCBI Taxonomy" id="4076"/>
    <lineage>
        <taxon>Eukaryota</taxon>
        <taxon>Viridiplantae</taxon>
        <taxon>Streptophyta</taxon>
        <taxon>Embryophyta</taxon>
        <taxon>Tracheophyta</taxon>
        <taxon>Spermatophyta</taxon>
        <taxon>Magnoliopsida</taxon>
        <taxon>eudicotyledons</taxon>
        <taxon>Gunneridae</taxon>
        <taxon>Pentapetalae</taxon>
        <taxon>asterids</taxon>
        <taxon>lamiids</taxon>
        <taxon>Solanales</taxon>
        <taxon>Solanaceae</taxon>
        <taxon>Solanoideae</taxon>
        <taxon>Datureae</taxon>
        <taxon>Datura</taxon>
    </lineage>
</organism>
<feature type="compositionally biased region" description="Basic and acidic residues" evidence="1">
    <location>
        <begin position="40"/>
        <end position="52"/>
    </location>
</feature>
<proteinExistence type="predicted"/>
<evidence type="ECO:0000313" key="3">
    <source>
        <dbReference type="Proteomes" id="UP000823775"/>
    </source>
</evidence>
<evidence type="ECO:0000256" key="1">
    <source>
        <dbReference type="SAM" id="MobiDB-lite"/>
    </source>
</evidence>
<name>A0ABS8TKB5_DATST</name>
<evidence type="ECO:0000313" key="2">
    <source>
        <dbReference type="EMBL" id="MCD7471967.1"/>
    </source>
</evidence>
<protein>
    <submittedName>
        <fullName evidence="2">Uncharacterized protein</fullName>
    </submittedName>
</protein>
<dbReference type="Proteomes" id="UP000823775">
    <property type="component" value="Unassembled WGS sequence"/>
</dbReference>
<comment type="caution">
    <text evidence="2">The sequence shown here is derived from an EMBL/GenBank/DDBJ whole genome shotgun (WGS) entry which is preliminary data.</text>
</comment>
<feature type="region of interest" description="Disordered" evidence="1">
    <location>
        <begin position="32"/>
        <end position="52"/>
    </location>
</feature>